<name>A0A926NGS3_9BACI</name>
<dbReference type="GO" id="GO:0005829">
    <property type="term" value="C:cytosol"/>
    <property type="evidence" value="ECO:0007669"/>
    <property type="project" value="TreeGrafter"/>
</dbReference>
<dbReference type="Proteomes" id="UP000626844">
    <property type="component" value="Unassembled WGS sequence"/>
</dbReference>
<reference evidence="3" key="1">
    <citation type="submission" date="2020-09" db="EMBL/GenBank/DDBJ databases">
        <title>A novel bacterium of genus Bacillus, isolated from South China Sea.</title>
        <authorList>
            <person name="Huang H."/>
            <person name="Mo K."/>
            <person name="Hu Y."/>
        </authorList>
    </citation>
    <scope>NUCLEOTIDE SEQUENCE</scope>
    <source>
        <strain evidence="3">IB182487</strain>
    </source>
</reference>
<keyword evidence="4" id="KW-1185">Reference proteome</keyword>
<dbReference type="PANTHER" id="PTHR31223:SF70">
    <property type="entry name" value="LOG FAMILY PROTEIN YJL055W"/>
    <property type="match status" value="1"/>
</dbReference>
<dbReference type="PANTHER" id="PTHR31223">
    <property type="entry name" value="LOG FAMILY PROTEIN YJL055W"/>
    <property type="match status" value="1"/>
</dbReference>
<organism evidence="3 4">
    <name type="scientific">Metabacillus arenae</name>
    <dbReference type="NCBI Taxonomy" id="2771434"/>
    <lineage>
        <taxon>Bacteria</taxon>
        <taxon>Bacillati</taxon>
        <taxon>Bacillota</taxon>
        <taxon>Bacilli</taxon>
        <taxon>Bacillales</taxon>
        <taxon>Bacillaceae</taxon>
        <taxon>Metabacillus</taxon>
    </lineage>
</organism>
<comment type="caution">
    <text evidence="3">The sequence shown here is derived from an EMBL/GenBank/DDBJ whole genome shotgun (WGS) entry which is preliminary data.</text>
</comment>
<dbReference type="EC" id="3.2.2.n1" evidence="2"/>
<evidence type="ECO:0000313" key="3">
    <source>
        <dbReference type="EMBL" id="MBD1380520.1"/>
    </source>
</evidence>
<keyword evidence="2" id="KW-0203">Cytokinin biosynthesis</keyword>
<comment type="similarity">
    <text evidence="1 2">Belongs to the LOG family.</text>
</comment>
<evidence type="ECO:0000256" key="1">
    <source>
        <dbReference type="ARBA" id="ARBA00006763"/>
    </source>
</evidence>
<dbReference type="InterPro" id="IPR005269">
    <property type="entry name" value="LOG"/>
</dbReference>
<dbReference type="NCBIfam" id="TIGR00730">
    <property type="entry name" value="Rossman fold protein, TIGR00730 family"/>
    <property type="match status" value="1"/>
</dbReference>
<keyword evidence="2" id="KW-0378">Hydrolase</keyword>
<evidence type="ECO:0000313" key="4">
    <source>
        <dbReference type="Proteomes" id="UP000626844"/>
    </source>
</evidence>
<dbReference type="RefSeq" id="WP_191158114.1">
    <property type="nucleotide sequence ID" value="NZ_JACXAI010000010.1"/>
</dbReference>
<dbReference type="GO" id="GO:0016799">
    <property type="term" value="F:hydrolase activity, hydrolyzing N-glycosyl compounds"/>
    <property type="evidence" value="ECO:0007669"/>
    <property type="project" value="TreeGrafter"/>
</dbReference>
<dbReference type="InterPro" id="IPR031100">
    <property type="entry name" value="LOG_fam"/>
</dbReference>
<dbReference type="FunFam" id="3.40.50.450:FF:000012">
    <property type="entry name" value="LOG family protein YvdD"/>
    <property type="match status" value="1"/>
</dbReference>
<dbReference type="AlphaFoldDB" id="A0A926NGS3"/>
<sequence>MKSICIFAGSNVGVREEYKMKARELGNYMAQNDFQLIYGGSKVGLMGEIANEVLSQGGKVTGIMPVGLFSGEIVHTELTELIEVNGMHERKAKMSELADAYIALPGGLGTFEELFEVLCWAQIGIHEKPIGLYNVRGYYDPLIQLVKFSIQEGFSNDSHLKLIGAASEPEELIKQMTSYAPPKMEKKWKQV</sequence>
<evidence type="ECO:0000256" key="2">
    <source>
        <dbReference type="RuleBase" id="RU363015"/>
    </source>
</evidence>
<protein>
    <recommendedName>
        <fullName evidence="2">Cytokinin riboside 5'-monophosphate phosphoribohydrolase</fullName>
        <ecNumber evidence="2">3.2.2.n1</ecNumber>
    </recommendedName>
</protein>
<accession>A0A926NGS3</accession>
<dbReference type="SUPFAM" id="SSF102405">
    <property type="entry name" value="MCP/YpsA-like"/>
    <property type="match status" value="1"/>
</dbReference>
<dbReference type="GO" id="GO:0009691">
    <property type="term" value="P:cytokinin biosynthetic process"/>
    <property type="evidence" value="ECO:0007669"/>
    <property type="project" value="UniProtKB-UniRule"/>
</dbReference>
<proteinExistence type="inferred from homology"/>
<gene>
    <name evidence="3" type="ORF">IC621_09790</name>
</gene>
<dbReference type="Pfam" id="PF03641">
    <property type="entry name" value="Lysine_decarbox"/>
    <property type="match status" value="1"/>
</dbReference>
<dbReference type="EMBL" id="JACXAI010000010">
    <property type="protein sequence ID" value="MBD1380520.1"/>
    <property type="molecule type" value="Genomic_DNA"/>
</dbReference>
<dbReference type="Gene3D" id="3.40.50.450">
    <property type="match status" value="1"/>
</dbReference>